<evidence type="ECO:0000313" key="2">
    <source>
        <dbReference type="Proteomes" id="UP000423756"/>
    </source>
</evidence>
<dbReference type="InterPro" id="IPR017642">
    <property type="entry name" value="DNA_S_mod_DndB"/>
</dbReference>
<organism evidence="1 2">
    <name type="scientific">Vibrio chagasii</name>
    <dbReference type="NCBI Taxonomy" id="170679"/>
    <lineage>
        <taxon>Bacteria</taxon>
        <taxon>Pseudomonadati</taxon>
        <taxon>Pseudomonadota</taxon>
        <taxon>Gammaproteobacteria</taxon>
        <taxon>Vibrionales</taxon>
        <taxon>Vibrionaceae</taxon>
        <taxon>Vibrio</taxon>
    </lineage>
</organism>
<dbReference type="RefSeq" id="WP_137408654.1">
    <property type="nucleotide sequence ID" value="NZ_AP025466.1"/>
</dbReference>
<dbReference type="Proteomes" id="UP000423756">
    <property type="component" value="Unassembled WGS sequence"/>
</dbReference>
<dbReference type="GeneID" id="77343676"/>
<protein>
    <submittedName>
        <fullName evidence="1">DGQHR domain-containing protein</fullName>
    </submittedName>
</protein>
<sequence>MPKIKIDAIKIEQPIGEFFFGKMTARELMTISYSDVRRLENEERGVEKYLGIQRPLKKDRVKDISSYISTIDATFPNSIILAINEEHITWEDGELIVSYNKNHLGNIAKILDGQHRLAGFGEDNYTYLDFEGNEKEFELLVTIFVKADMSVQAKIFSMVNQNQTKVNKSLVYDLESLAETRSPWKTGHSIAVYLNSNKKSPFFRRIKRLGVKSQSNEPEPLTQAAFVENLVKLISPNAQEDRNIIMGKDKGFLGFKSKSLPYMDTESLHKFIFRKSFSDDKDEVILKVVFEYFNAIERIWPISWDKTNKESVLNKTVGLIAMFRLLGYILQLGLKNDDITLDLKMPEGYLENRLRSLDVSEEYFDNFDAISKSSSKIFKELSDKLV</sequence>
<name>A0A7V7NQQ6_9VIBR</name>
<reference evidence="1 2" key="1">
    <citation type="submission" date="2019-09" db="EMBL/GenBank/DDBJ databases">
        <title>Draft genome sequences of 48 bacterial type strains from the CCUG.</title>
        <authorList>
            <person name="Tunovic T."/>
            <person name="Pineiro-Iglesias B."/>
            <person name="Unosson C."/>
            <person name="Inganas E."/>
            <person name="Ohlen M."/>
            <person name="Cardew S."/>
            <person name="Jensie-Markopoulos S."/>
            <person name="Salva-Serra F."/>
            <person name="Jaen-Luchoro D."/>
            <person name="Karlsson R."/>
            <person name="Svensson-Stadler L."/>
            <person name="Chun J."/>
            <person name="Moore E."/>
        </authorList>
    </citation>
    <scope>NUCLEOTIDE SEQUENCE [LARGE SCALE GENOMIC DNA]</scope>
    <source>
        <strain evidence="1 2">CCUG 48643</strain>
    </source>
</reference>
<dbReference type="InterPro" id="IPR017601">
    <property type="entry name" value="DGQHR-contain_dom"/>
</dbReference>
<dbReference type="Pfam" id="PF14072">
    <property type="entry name" value="DndB"/>
    <property type="match status" value="1"/>
</dbReference>
<gene>
    <name evidence="1" type="ORF">F7Q91_20595</name>
</gene>
<dbReference type="EMBL" id="VZPX01000055">
    <property type="protein sequence ID" value="KAB0475092.1"/>
    <property type="molecule type" value="Genomic_DNA"/>
</dbReference>
<evidence type="ECO:0000313" key="1">
    <source>
        <dbReference type="EMBL" id="KAB0475092.1"/>
    </source>
</evidence>
<dbReference type="NCBIfam" id="TIGR03187">
    <property type="entry name" value="DGQHR"/>
    <property type="match status" value="1"/>
</dbReference>
<proteinExistence type="predicted"/>
<dbReference type="CDD" id="cd16413">
    <property type="entry name" value="DGQHR_domain"/>
    <property type="match status" value="1"/>
</dbReference>
<accession>A0A7V7NQQ6</accession>
<comment type="caution">
    <text evidence="1">The sequence shown here is derived from an EMBL/GenBank/DDBJ whole genome shotgun (WGS) entry which is preliminary data.</text>
</comment>
<dbReference type="AlphaFoldDB" id="A0A7V7NQQ6"/>